<evidence type="ECO:0000256" key="2">
    <source>
        <dbReference type="SAM" id="SignalP"/>
    </source>
</evidence>
<feature type="compositionally biased region" description="Basic and acidic residues" evidence="1">
    <location>
        <begin position="88"/>
        <end position="100"/>
    </location>
</feature>
<dbReference type="KEGG" id="lma:LMJF_34_2515"/>
<sequence length="112" mass="12733">MHTIVRFYHILLSLFASHLYFPALPSSPLRASVGVCVSVKPEWLQPPLQLATALCLLPFPSRVHRLAKTRQSTVGVREGSSQQRERRRRSEGQEDAEISRRTTKNKNVEVVL</sequence>
<keyword evidence="4" id="KW-1185">Reference proteome</keyword>
<evidence type="ECO:0000313" key="4">
    <source>
        <dbReference type="Proteomes" id="UP000000542"/>
    </source>
</evidence>
<feature type="signal peptide" evidence="2">
    <location>
        <begin position="1"/>
        <end position="25"/>
    </location>
</feature>
<dbReference type="VEuPathDB" id="TriTrypDB:LmjF.34.2515"/>
<gene>
    <name evidence="3" type="ORF">LMJF_34_2515</name>
</gene>
<accession>Q4Q2U4</accession>
<keyword evidence="2" id="KW-0732">Signal</keyword>
<dbReference type="InParanoid" id="Q4Q2U4"/>
<reference evidence="3 4" key="1">
    <citation type="journal article" date="2005" name="Science">
        <title>The genome of the kinetoplastid parasite, Leishmania major.</title>
        <authorList>
            <person name="Ivens A.C."/>
            <person name="Peacock C.S."/>
            <person name="Worthey E.A."/>
            <person name="Murphy L."/>
            <person name="Aggarwal G."/>
            <person name="Berriman M."/>
            <person name="Sisk E."/>
            <person name="Rajandream M.A."/>
            <person name="Adlem E."/>
            <person name="Aert R."/>
            <person name="Anupama A."/>
            <person name="Apostolou Z."/>
            <person name="Attipoe P."/>
            <person name="Bason N."/>
            <person name="Bauser C."/>
            <person name="Beck A."/>
            <person name="Beverley S.M."/>
            <person name="Bianchettin G."/>
            <person name="Borzym K."/>
            <person name="Bothe G."/>
            <person name="Bruschi C.V."/>
            <person name="Collins M."/>
            <person name="Cadag E."/>
            <person name="Ciarloni L."/>
            <person name="Clayton C."/>
            <person name="Coulson R.M."/>
            <person name="Cronin A."/>
            <person name="Cruz A.K."/>
            <person name="Davies R.M."/>
            <person name="De Gaudenzi J."/>
            <person name="Dobson D.E."/>
            <person name="Duesterhoeft A."/>
            <person name="Fazelina G."/>
            <person name="Fosker N."/>
            <person name="Frasch A.C."/>
            <person name="Fraser A."/>
            <person name="Fuchs M."/>
            <person name="Gabel C."/>
            <person name="Goble A."/>
            <person name="Goffeau A."/>
            <person name="Harris D."/>
            <person name="Hertz-Fowler C."/>
            <person name="Hilbert H."/>
            <person name="Horn D."/>
            <person name="Huang Y."/>
            <person name="Klages S."/>
            <person name="Knights A."/>
            <person name="Kube M."/>
            <person name="Larke N."/>
            <person name="Litvin L."/>
            <person name="Lord A."/>
            <person name="Louie T."/>
            <person name="Marra M."/>
            <person name="Masuy D."/>
            <person name="Matthews K."/>
            <person name="Michaeli S."/>
            <person name="Mottram J.C."/>
            <person name="Muller-Auer S."/>
            <person name="Munden H."/>
            <person name="Nelson S."/>
            <person name="Norbertczak H."/>
            <person name="Oliver K."/>
            <person name="O'neil S."/>
            <person name="Pentony M."/>
            <person name="Pohl T.M."/>
            <person name="Price C."/>
            <person name="Purnelle B."/>
            <person name="Quail M.A."/>
            <person name="Rabbinowitsch E."/>
            <person name="Reinhardt R."/>
            <person name="Rieger M."/>
            <person name="Rinta J."/>
            <person name="Robben J."/>
            <person name="Robertson L."/>
            <person name="Ruiz J.C."/>
            <person name="Rutter S."/>
            <person name="Saunders D."/>
            <person name="Schafer M."/>
            <person name="Schein J."/>
            <person name="Schwartz D.C."/>
            <person name="Seeger K."/>
            <person name="Seyler A."/>
            <person name="Sharp S."/>
            <person name="Shin H."/>
            <person name="Sivam D."/>
            <person name="Squares R."/>
            <person name="Squares S."/>
            <person name="Tosato V."/>
            <person name="Vogt C."/>
            <person name="Volckaert G."/>
            <person name="Wambutt R."/>
            <person name="Warren T."/>
            <person name="Wedler H."/>
            <person name="Woodward J."/>
            <person name="Zhou S."/>
            <person name="Zimmermann W."/>
            <person name="Smith D.F."/>
            <person name="Blackwell J.M."/>
            <person name="Stuart K.D."/>
            <person name="Barrell B."/>
            <person name="Myler P.J."/>
        </authorList>
    </citation>
    <scope>NUCLEOTIDE SEQUENCE [LARGE SCALE GENOMIC DNA]</scope>
    <source>
        <strain evidence="4">MHOM/IL/81/Friedlin</strain>
    </source>
</reference>
<evidence type="ECO:0000256" key="1">
    <source>
        <dbReference type="SAM" id="MobiDB-lite"/>
    </source>
</evidence>
<organism evidence="3 4">
    <name type="scientific">Leishmania major</name>
    <dbReference type="NCBI Taxonomy" id="5664"/>
    <lineage>
        <taxon>Eukaryota</taxon>
        <taxon>Discoba</taxon>
        <taxon>Euglenozoa</taxon>
        <taxon>Kinetoplastea</taxon>
        <taxon>Metakinetoplastina</taxon>
        <taxon>Trypanosomatida</taxon>
        <taxon>Trypanosomatidae</taxon>
        <taxon>Leishmaniinae</taxon>
        <taxon>Leishmania</taxon>
    </lineage>
</organism>
<dbReference type="AlphaFoldDB" id="Q4Q2U4"/>
<dbReference type="RefSeq" id="XP_001686354.1">
    <property type="nucleotide sequence ID" value="XM_001686302.1"/>
</dbReference>
<dbReference type="Proteomes" id="UP000000542">
    <property type="component" value="Chromosome 34"/>
</dbReference>
<proteinExistence type="predicted"/>
<reference evidence="3 4" key="2">
    <citation type="journal article" date="2011" name="Genome Res.">
        <title>Chromosome and gene copy number variation allow major structural change between species and strains of Leishmania.</title>
        <authorList>
            <person name="Rogers M.B."/>
            <person name="Hilley J.D."/>
            <person name="Dickens N.J."/>
            <person name="Wilkes J."/>
            <person name="Bates P.A."/>
            <person name="Depledge D.P."/>
            <person name="Harris D."/>
            <person name="Her Y."/>
            <person name="Herzyk P."/>
            <person name="Imamura H."/>
            <person name="Otto T.D."/>
            <person name="Sanders M."/>
            <person name="Seeger K."/>
            <person name="Dujardin J.C."/>
            <person name="Berriman M."/>
            <person name="Smith D.F."/>
            <person name="Hertz-Fowler C."/>
            <person name="Mottram J.C."/>
        </authorList>
    </citation>
    <scope>NUCLEOTIDE SEQUENCE [LARGE SCALE GENOMIC DNA]</scope>
    <source>
        <strain evidence="4">MHOM/IL/81/Friedlin</strain>
    </source>
</reference>
<protein>
    <recommendedName>
        <fullName evidence="5">Secreted protein</fullName>
    </recommendedName>
</protein>
<dbReference type="EMBL" id="FR796430">
    <property type="protein sequence ID" value="CAJ07971.1"/>
    <property type="molecule type" value="Genomic_DNA"/>
</dbReference>
<dbReference type="GeneID" id="5655023"/>
<evidence type="ECO:0000313" key="3">
    <source>
        <dbReference type="EMBL" id="CAJ07971.1"/>
    </source>
</evidence>
<feature type="chain" id="PRO_5004241744" description="Secreted protein" evidence="2">
    <location>
        <begin position="26"/>
        <end position="112"/>
    </location>
</feature>
<dbReference type="VEuPathDB" id="TriTrypDB:LMJFC_340034000"/>
<name>Q4Q2U4_LEIMA</name>
<evidence type="ECO:0008006" key="5">
    <source>
        <dbReference type="Google" id="ProtNLM"/>
    </source>
</evidence>
<dbReference type="HOGENOM" id="CLU_2150712_0_0_1"/>
<feature type="region of interest" description="Disordered" evidence="1">
    <location>
        <begin position="70"/>
        <end position="112"/>
    </location>
</feature>